<reference evidence="2 3" key="1">
    <citation type="submission" date="2024-06" db="EMBL/GenBank/DDBJ databases">
        <title>The Natural Products Discovery Center: Release of the First 8490 Sequenced Strains for Exploring Actinobacteria Biosynthetic Diversity.</title>
        <authorList>
            <person name="Kalkreuter E."/>
            <person name="Kautsar S.A."/>
            <person name="Yang D."/>
            <person name="Bader C.D."/>
            <person name="Teijaro C.N."/>
            <person name="Fluegel L."/>
            <person name="Davis C.M."/>
            <person name="Simpson J.R."/>
            <person name="Lauterbach L."/>
            <person name="Steele A.D."/>
            <person name="Gui C."/>
            <person name="Meng S."/>
            <person name="Li G."/>
            <person name="Viehrig K."/>
            <person name="Ye F."/>
            <person name="Su P."/>
            <person name="Kiefer A.F."/>
            <person name="Nichols A."/>
            <person name="Cepeda A.J."/>
            <person name="Yan W."/>
            <person name="Fan B."/>
            <person name="Jiang Y."/>
            <person name="Adhikari A."/>
            <person name="Zheng C.-J."/>
            <person name="Schuster L."/>
            <person name="Cowan T.M."/>
            <person name="Smanski M.J."/>
            <person name="Chevrette M.G."/>
            <person name="De Carvalho L.P.S."/>
            <person name="Shen B."/>
        </authorList>
    </citation>
    <scope>NUCLEOTIDE SEQUENCE [LARGE SCALE GENOMIC DNA]</scope>
    <source>
        <strain evidence="2 3">NPDC001694</strain>
    </source>
</reference>
<dbReference type="Proteomes" id="UP001490365">
    <property type="component" value="Unassembled WGS sequence"/>
</dbReference>
<proteinExistence type="predicted"/>
<keyword evidence="3" id="KW-1185">Reference proteome</keyword>
<sequence>MPARHRAHGVGPGGAGAEVPLPGDGRRGAYGGELLLGDGRGGYGGELLPGDGRRGGYGGELLPDQGLGQAQAPVGLDLGEHTLANLLGSIFDLTHRQLSGLGPG</sequence>
<dbReference type="RefSeq" id="WP_351959315.1">
    <property type="nucleotide sequence ID" value="NZ_JBEOZM010000013.1"/>
</dbReference>
<protein>
    <submittedName>
        <fullName evidence="2">Uncharacterized protein</fullName>
    </submittedName>
</protein>
<evidence type="ECO:0000313" key="2">
    <source>
        <dbReference type="EMBL" id="MER6270897.1"/>
    </source>
</evidence>
<organism evidence="2 3">
    <name type="scientific">Streptomyces sp. 900105755</name>
    <dbReference type="NCBI Taxonomy" id="3154389"/>
    <lineage>
        <taxon>Bacteria</taxon>
        <taxon>Bacillati</taxon>
        <taxon>Actinomycetota</taxon>
        <taxon>Actinomycetes</taxon>
        <taxon>Kitasatosporales</taxon>
        <taxon>Streptomycetaceae</taxon>
        <taxon>Streptomyces</taxon>
    </lineage>
</organism>
<name>A0ABV1TMU9_9ACTN</name>
<comment type="caution">
    <text evidence="2">The sequence shown here is derived from an EMBL/GenBank/DDBJ whole genome shotgun (WGS) entry which is preliminary data.</text>
</comment>
<feature type="region of interest" description="Disordered" evidence="1">
    <location>
        <begin position="45"/>
        <end position="64"/>
    </location>
</feature>
<accession>A0ABV1TMU9</accession>
<feature type="region of interest" description="Disordered" evidence="1">
    <location>
        <begin position="1"/>
        <end position="32"/>
    </location>
</feature>
<gene>
    <name evidence="2" type="ORF">ABT211_26925</name>
</gene>
<evidence type="ECO:0000256" key="1">
    <source>
        <dbReference type="SAM" id="MobiDB-lite"/>
    </source>
</evidence>
<evidence type="ECO:0000313" key="3">
    <source>
        <dbReference type="Proteomes" id="UP001490365"/>
    </source>
</evidence>
<dbReference type="EMBL" id="JBEOZM010000013">
    <property type="protein sequence ID" value="MER6270897.1"/>
    <property type="molecule type" value="Genomic_DNA"/>
</dbReference>